<dbReference type="Proteomes" id="UP000595917">
    <property type="component" value="Chromosome"/>
</dbReference>
<dbReference type="KEGG" id="bhc:JFL75_10490"/>
<protein>
    <submittedName>
        <fullName evidence="1">Uncharacterized protein</fullName>
    </submittedName>
</protein>
<dbReference type="RefSeq" id="WP_215624697.1">
    <property type="nucleotide sequence ID" value="NZ_CP067089.2"/>
</dbReference>
<dbReference type="EMBL" id="CP067089">
    <property type="protein sequence ID" value="QQO07392.1"/>
    <property type="molecule type" value="Genomic_DNA"/>
</dbReference>
<evidence type="ECO:0000313" key="2">
    <source>
        <dbReference type="Proteomes" id="UP000595917"/>
    </source>
</evidence>
<dbReference type="AlphaFoldDB" id="A0A7T7XJK0"/>
<sequence length="288" mass="31406">MFLPVLAIACAGLVYFARAPLLVVEDAYFTSLYGADRTRMSRIRASLTLFRPVRSVVLVDTLGPDGIAFAVSEASSQPYAVFFPYRYRAGAERYADQQTGTAVAVFAGTQQPEPPLNDRIRYFITDRTADMYRSGLAAAILSENSPDRVVCCLSNSADGRFRDAFLRGLRDGGHNQDPIYVDPDADYPYSESFAAAVIADPTDRFFQKKNPAPTVLHSWINPELTNSQVKIIFDDAPWALLAGGVRNLSGRVGTVYLPSKAAVMDRRLAGGTVKRSLQAAAGANFTAE</sequence>
<name>A0A7T7XJK0_9SPIR</name>
<keyword evidence="2" id="KW-1185">Reference proteome</keyword>
<evidence type="ECO:0000313" key="1">
    <source>
        <dbReference type="EMBL" id="QQO07392.1"/>
    </source>
</evidence>
<organism evidence="1 2">
    <name type="scientific">Breznakiella homolactica</name>
    <dbReference type="NCBI Taxonomy" id="2798577"/>
    <lineage>
        <taxon>Bacteria</taxon>
        <taxon>Pseudomonadati</taxon>
        <taxon>Spirochaetota</taxon>
        <taxon>Spirochaetia</taxon>
        <taxon>Spirochaetales</taxon>
        <taxon>Breznakiellaceae</taxon>
        <taxon>Breznakiella</taxon>
    </lineage>
</organism>
<accession>A0A7T7XJK0</accession>
<proteinExistence type="predicted"/>
<gene>
    <name evidence="1" type="ORF">JFL75_10490</name>
</gene>
<reference evidence="1" key="1">
    <citation type="submission" date="2021-01" db="EMBL/GenBank/DDBJ databases">
        <title>Description of Breznakiella homolactica.</title>
        <authorList>
            <person name="Song Y."/>
            <person name="Brune A."/>
        </authorList>
    </citation>
    <scope>NUCLEOTIDE SEQUENCE</scope>
    <source>
        <strain evidence="1">RmG30</strain>
    </source>
</reference>